<dbReference type="AlphaFoldDB" id="A0A418VPJ1"/>
<evidence type="ECO:0000256" key="1">
    <source>
        <dbReference type="SAM" id="Coils"/>
    </source>
</evidence>
<dbReference type="Proteomes" id="UP000283458">
    <property type="component" value="Unassembled WGS sequence"/>
</dbReference>
<sequence>MSDADQNLEKRLKERLETLRAEYRAGQEQLAALDTRRADLQTTMLRIAGAIQVLEETLAVPADKADA</sequence>
<dbReference type="OrthoDB" id="5198170at2"/>
<keyword evidence="3" id="KW-1185">Reference proteome</keyword>
<proteinExistence type="predicted"/>
<protein>
    <submittedName>
        <fullName evidence="2">Uncharacterized protein</fullName>
    </submittedName>
</protein>
<evidence type="ECO:0000313" key="3">
    <source>
        <dbReference type="Proteomes" id="UP000283458"/>
    </source>
</evidence>
<dbReference type="RefSeq" id="WP_119833607.1">
    <property type="nucleotide sequence ID" value="NZ_QYUL01000004.1"/>
</dbReference>
<reference evidence="2 3" key="1">
    <citation type="submission" date="2018-09" db="EMBL/GenBank/DDBJ databases">
        <authorList>
            <person name="Zhu H."/>
        </authorList>
    </citation>
    <scope>NUCLEOTIDE SEQUENCE [LARGE SCALE GENOMIC DNA]</scope>
    <source>
        <strain evidence="2 3">K2W22B-5</strain>
    </source>
</reference>
<feature type="coiled-coil region" evidence="1">
    <location>
        <begin position="2"/>
        <end position="36"/>
    </location>
</feature>
<name>A0A418VPJ1_9PROT</name>
<organism evidence="2 3">
    <name type="scientific">Azospirillum cavernae</name>
    <dbReference type="NCBI Taxonomy" id="2320860"/>
    <lineage>
        <taxon>Bacteria</taxon>
        <taxon>Pseudomonadati</taxon>
        <taxon>Pseudomonadota</taxon>
        <taxon>Alphaproteobacteria</taxon>
        <taxon>Rhodospirillales</taxon>
        <taxon>Azospirillaceae</taxon>
        <taxon>Azospirillum</taxon>
    </lineage>
</organism>
<accession>A0A418VPJ1</accession>
<keyword evidence="1" id="KW-0175">Coiled coil</keyword>
<gene>
    <name evidence="2" type="ORF">D3877_24010</name>
</gene>
<comment type="caution">
    <text evidence="2">The sequence shown here is derived from an EMBL/GenBank/DDBJ whole genome shotgun (WGS) entry which is preliminary data.</text>
</comment>
<dbReference type="EMBL" id="QYUL01000004">
    <property type="protein sequence ID" value="RJF78185.1"/>
    <property type="molecule type" value="Genomic_DNA"/>
</dbReference>
<evidence type="ECO:0000313" key="2">
    <source>
        <dbReference type="EMBL" id="RJF78185.1"/>
    </source>
</evidence>